<dbReference type="EMBL" id="JBHSWB010000001">
    <property type="protein sequence ID" value="MFC6660220.1"/>
    <property type="molecule type" value="Genomic_DNA"/>
</dbReference>
<name>A0ABW1ZK89_9DEIO</name>
<dbReference type="Pfam" id="PF01551">
    <property type="entry name" value="Peptidase_M23"/>
    <property type="match status" value="1"/>
</dbReference>
<dbReference type="PANTHER" id="PTHR21666:SF270">
    <property type="entry name" value="MUREIN HYDROLASE ACTIVATOR ENVC"/>
    <property type="match status" value="1"/>
</dbReference>
<evidence type="ECO:0000313" key="3">
    <source>
        <dbReference type="EMBL" id="MFC6660220.1"/>
    </source>
</evidence>
<feature type="compositionally biased region" description="Low complexity" evidence="1">
    <location>
        <begin position="1"/>
        <end position="14"/>
    </location>
</feature>
<accession>A0ABW1ZK89</accession>
<dbReference type="SUPFAM" id="SSF51261">
    <property type="entry name" value="Duplicated hybrid motif"/>
    <property type="match status" value="1"/>
</dbReference>
<reference evidence="4" key="1">
    <citation type="journal article" date="2019" name="Int. J. Syst. Evol. Microbiol.">
        <title>The Global Catalogue of Microorganisms (GCM) 10K type strain sequencing project: providing services to taxonomists for standard genome sequencing and annotation.</title>
        <authorList>
            <consortium name="The Broad Institute Genomics Platform"/>
            <consortium name="The Broad Institute Genome Sequencing Center for Infectious Disease"/>
            <person name="Wu L."/>
            <person name="Ma J."/>
        </authorList>
    </citation>
    <scope>NUCLEOTIDE SEQUENCE [LARGE SCALE GENOMIC DNA]</scope>
    <source>
        <strain evidence="4">CCUG 63830</strain>
    </source>
</reference>
<dbReference type="RefSeq" id="WP_380058179.1">
    <property type="nucleotide sequence ID" value="NZ_JBHSWB010000001.1"/>
</dbReference>
<comment type="caution">
    <text evidence="3">The sequence shown here is derived from an EMBL/GenBank/DDBJ whole genome shotgun (WGS) entry which is preliminary data.</text>
</comment>
<feature type="domain" description="M23ase beta-sheet core" evidence="2">
    <location>
        <begin position="78"/>
        <end position="171"/>
    </location>
</feature>
<sequence>MGHAAPPAHCPAAGPAGGGAGPLRRAAAPERRCPAACTVWPAVRRPPGPDTWLLGQGYGNTTGAYRQRRSTYGNLQGIHAGLDFSAPCGTPVRAIGDGVVAEVDGPHGSPPHNLVINHAGNLSSLYGHLRVRSPLRVGQQVKRGQVVGESGDSQGTCVSAPHLHLELRDRSHQRFFNPLPYIAADWNTLALAGSFGRGYQYDLTQPRKWQSPDSQPPALRGGPLLNEFSNPWPPAPGGRGETGHDQAGPGSGRAADGPGPGRHPAVARSAERRMLPRRGLDPRFARPAVSGRAPGAGPHRDLSGERSWRRRHPALFQRGLFSPALNWAVRPGGGEATTLERLADGRRFTLPTRGADVTWNRAETRLAYTRSDTTGNFDRRTSRVFVADVFGAPGRWRRCTAAASTRGWATPPCC</sequence>
<dbReference type="GO" id="GO:0016787">
    <property type="term" value="F:hydrolase activity"/>
    <property type="evidence" value="ECO:0007669"/>
    <property type="project" value="UniProtKB-KW"/>
</dbReference>
<feature type="region of interest" description="Disordered" evidence="1">
    <location>
        <begin position="1"/>
        <end position="25"/>
    </location>
</feature>
<dbReference type="CDD" id="cd12797">
    <property type="entry name" value="M23_peptidase"/>
    <property type="match status" value="1"/>
</dbReference>
<organism evidence="3 4">
    <name type="scientific">Deinococcus multiflagellatus</name>
    <dbReference type="NCBI Taxonomy" id="1656887"/>
    <lineage>
        <taxon>Bacteria</taxon>
        <taxon>Thermotogati</taxon>
        <taxon>Deinococcota</taxon>
        <taxon>Deinococci</taxon>
        <taxon>Deinococcales</taxon>
        <taxon>Deinococcaceae</taxon>
        <taxon>Deinococcus</taxon>
    </lineage>
</organism>
<dbReference type="EC" id="3.4.24.-" evidence="3"/>
<dbReference type="PANTHER" id="PTHR21666">
    <property type="entry name" value="PEPTIDASE-RELATED"/>
    <property type="match status" value="1"/>
</dbReference>
<keyword evidence="4" id="KW-1185">Reference proteome</keyword>
<dbReference type="Gene3D" id="2.70.70.10">
    <property type="entry name" value="Glucose Permease (Domain IIA)"/>
    <property type="match status" value="1"/>
</dbReference>
<dbReference type="InterPro" id="IPR011055">
    <property type="entry name" value="Dup_hybrid_motif"/>
</dbReference>
<keyword evidence="3" id="KW-0378">Hydrolase</keyword>
<feature type="compositionally biased region" description="Basic and acidic residues" evidence="1">
    <location>
        <begin position="269"/>
        <end position="284"/>
    </location>
</feature>
<gene>
    <name evidence="3" type="ORF">ACFP90_07505</name>
</gene>
<proteinExistence type="predicted"/>
<dbReference type="Proteomes" id="UP001596317">
    <property type="component" value="Unassembled WGS sequence"/>
</dbReference>
<evidence type="ECO:0000313" key="4">
    <source>
        <dbReference type="Proteomes" id="UP001596317"/>
    </source>
</evidence>
<dbReference type="InterPro" id="IPR016047">
    <property type="entry name" value="M23ase_b-sheet_dom"/>
</dbReference>
<dbReference type="InterPro" id="IPR050570">
    <property type="entry name" value="Cell_wall_metabolism_enzyme"/>
</dbReference>
<evidence type="ECO:0000256" key="1">
    <source>
        <dbReference type="SAM" id="MobiDB-lite"/>
    </source>
</evidence>
<evidence type="ECO:0000259" key="2">
    <source>
        <dbReference type="Pfam" id="PF01551"/>
    </source>
</evidence>
<feature type="region of interest" description="Disordered" evidence="1">
    <location>
        <begin position="206"/>
        <end position="305"/>
    </location>
</feature>
<protein>
    <submittedName>
        <fullName evidence="3">M23 family metallopeptidase</fullName>
        <ecNumber evidence="3">3.4.24.-</ecNumber>
    </submittedName>
</protein>